<accession>A0A167WK68</accession>
<dbReference type="OrthoDB" id="3267821at2759"/>
<organism evidence="2 3">
    <name type="scientific">Athelia psychrophila</name>
    <dbReference type="NCBI Taxonomy" id="1759441"/>
    <lineage>
        <taxon>Eukaryota</taxon>
        <taxon>Fungi</taxon>
        <taxon>Dikarya</taxon>
        <taxon>Basidiomycota</taxon>
        <taxon>Agaricomycotina</taxon>
        <taxon>Agaricomycetes</taxon>
        <taxon>Agaricomycetidae</taxon>
        <taxon>Atheliales</taxon>
        <taxon>Atheliaceae</taxon>
        <taxon>Athelia</taxon>
    </lineage>
</organism>
<dbReference type="AlphaFoldDB" id="A0A167WK68"/>
<sequence>MSDLYDVPSSPVRDLSVGFTSPNRFQMLLPSTTRTPTSEHGSERTSASPRTSRKRPAEDMTQYAEAAARKMKLRPADRKTLLEFAVLSEAEQRISINANVLKILEQHDKLQPADSLYVIPDSISGYIDGESFRIITLPSLIAYFDNDGPLEMLKAQLKSKSTWGLPTLQDDKPKWDVLMKYSRLKLNARRYDLKKAIAESVPRPVNPKEPTGPKTDALDILVLCRNIQKTYKPAARNILPLELLGRVAFLRHTFGQYEENKPTSGSKVTFWHYVDAELVKIRAKHSDDAKKISKMFAKILEHDQNTYGCVDLVSVAGTADDE</sequence>
<dbReference type="EMBL" id="KV417800">
    <property type="protein sequence ID" value="KZP06193.1"/>
    <property type="molecule type" value="Genomic_DNA"/>
</dbReference>
<feature type="compositionally biased region" description="Polar residues" evidence="1">
    <location>
        <begin position="25"/>
        <end position="50"/>
    </location>
</feature>
<protein>
    <submittedName>
        <fullName evidence="2">Uncharacterized protein</fullName>
    </submittedName>
</protein>
<dbReference type="Proteomes" id="UP000076532">
    <property type="component" value="Unassembled WGS sequence"/>
</dbReference>
<name>A0A167WK68_9AGAM</name>
<proteinExistence type="predicted"/>
<feature type="region of interest" description="Disordered" evidence="1">
    <location>
        <begin position="25"/>
        <end position="60"/>
    </location>
</feature>
<evidence type="ECO:0000313" key="3">
    <source>
        <dbReference type="Proteomes" id="UP000076532"/>
    </source>
</evidence>
<reference evidence="2 3" key="1">
    <citation type="journal article" date="2016" name="Mol. Biol. Evol.">
        <title>Comparative Genomics of Early-Diverging Mushroom-Forming Fungi Provides Insights into the Origins of Lignocellulose Decay Capabilities.</title>
        <authorList>
            <person name="Nagy L.G."/>
            <person name="Riley R."/>
            <person name="Tritt A."/>
            <person name="Adam C."/>
            <person name="Daum C."/>
            <person name="Floudas D."/>
            <person name="Sun H."/>
            <person name="Yadav J.S."/>
            <person name="Pangilinan J."/>
            <person name="Larsson K.H."/>
            <person name="Matsuura K."/>
            <person name="Barry K."/>
            <person name="Labutti K."/>
            <person name="Kuo R."/>
            <person name="Ohm R.A."/>
            <person name="Bhattacharya S.S."/>
            <person name="Shirouzu T."/>
            <person name="Yoshinaga Y."/>
            <person name="Martin F.M."/>
            <person name="Grigoriev I.V."/>
            <person name="Hibbett D.S."/>
        </authorList>
    </citation>
    <scope>NUCLEOTIDE SEQUENCE [LARGE SCALE GENOMIC DNA]</scope>
    <source>
        <strain evidence="2 3">CBS 109695</strain>
    </source>
</reference>
<keyword evidence="3" id="KW-1185">Reference proteome</keyword>
<gene>
    <name evidence="2" type="ORF">FIBSPDRAFT_1053676</name>
</gene>
<evidence type="ECO:0000313" key="2">
    <source>
        <dbReference type="EMBL" id="KZP06193.1"/>
    </source>
</evidence>
<evidence type="ECO:0000256" key="1">
    <source>
        <dbReference type="SAM" id="MobiDB-lite"/>
    </source>
</evidence>